<sequence length="177" mass="19732">MAGTALALPALPPRAETTVAVTDQILFTISLPAFTTRRNTRNPLTLDWTSDDCTSSPDNPLGFPFKPACHRHDFGYRNYRAQNRFTTANKLSIDNNFKKDLYYQCSTSSVGWLCRALADVYYAAVRAFGGNDATKRAAGDELVHEYEEKLAIYNQLYNQLVKEAKEAGLVLPEDTAV</sequence>
<dbReference type="EMBL" id="JAUKUD010000003">
    <property type="protein sequence ID" value="KAK0748916.1"/>
    <property type="molecule type" value="Genomic_DNA"/>
</dbReference>
<dbReference type="PANTHER" id="PTHR40787">
    <property type="entry name" value="SECRETED PROTEIN"/>
    <property type="match status" value="1"/>
</dbReference>
<dbReference type="GO" id="GO:0050482">
    <property type="term" value="P:arachidonate secretion"/>
    <property type="evidence" value="ECO:0007669"/>
    <property type="project" value="InterPro"/>
</dbReference>
<dbReference type="GO" id="GO:0006644">
    <property type="term" value="P:phospholipid metabolic process"/>
    <property type="evidence" value="ECO:0007669"/>
    <property type="project" value="InterPro"/>
</dbReference>
<dbReference type="Pfam" id="PF09056">
    <property type="entry name" value="Phospholip_A2_3"/>
    <property type="match status" value="1"/>
</dbReference>
<comment type="caution">
    <text evidence="1">The sequence shown here is derived from an EMBL/GenBank/DDBJ whole genome shotgun (WGS) entry which is preliminary data.</text>
</comment>
<keyword evidence="2" id="KW-1185">Reference proteome</keyword>
<organism evidence="1 2">
    <name type="scientific">Schizothecium vesticola</name>
    <dbReference type="NCBI Taxonomy" id="314040"/>
    <lineage>
        <taxon>Eukaryota</taxon>
        <taxon>Fungi</taxon>
        <taxon>Dikarya</taxon>
        <taxon>Ascomycota</taxon>
        <taxon>Pezizomycotina</taxon>
        <taxon>Sordariomycetes</taxon>
        <taxon>Sordariomycetidae</taxon>
        <taxon>Sordariales</taxon>
        <taxon>Schizotheciaceae</taxon>
        <taxon>Schizothecium</taxon>
    </lineage>
</organism>
<evidence type="ECO:0000313" key="2">
    <source>
        <dbReference type="Proteomes" id="UP001172155"/>
    </source>
</evidence>
<dbReference type="Gene3D" id="1.20.90.10">
    <property type="entry name" value="Phospholipase A2 domain"/>
    <property type="match status" value="1"/>
</dbReference>
<dbReference type="InterPro" id="IPR015141">
    <property type="entry name" value="PLipase_A2_prok/fun"/>
</dbReference>
<dbReference type="GO" id="GO:0004623">
    <property type="term" value="F:phospholipase A2 activity"/>
    <property type="evidence" value="ECO:0007669"/>
    <property type="project" value="InterPro"/>
</dbReference>
<name>A0AA40F0L4_9PEZI</name>
<evidence type="ECO:0000313" key="1">
    <source>
        <dbReference type="EMBL" id="KAK0748916.1"/>
    </source>
</evidence>
<dbReference type="Proteomes" id="UP001172155">
    <property type="component" value="Unassembled WGS sequence"/>
</dbReference>
<gene>
    <name evidence="1" type="ORF">B0T18DRAFT_436642</name>
</gene>
<dbReference type="InterPro" id="IPR036444">
    <property type="entry name" value="PLipase_A2_dom_sf"/>
</dbReference>
<protein>
    <submittedName>
        <fullName evidence="1">Prokaryotic phospholipase A2-domain-containing protein</fullName>
    </submittedName>
</protein>
<reference evidence="1" key="1">
    <citation type="submission" date="2023-06" db="EMBL/GenBank/DDBJ databases">
        <title>Genome-scale phylogeny and comparative genomics of the fungal order Sordariales.</title>
        <authorList>
            <consortium name="Lawrence Berkeley National Laboratory"/>
            <person name="Hensen N."/>
            <person name="Bonometti L."/>
            <person name="Westerberg I."/>
            <person name="Brannstrom I.O."/>
            <person name="Guillou S."/>
            <person name="Cros-Aarteil S."/>
            <person name="Calhoun S."/>
            <person name="Haridas S."/>
            <person name="Kuo A."/>
            <person name="Mondo S."/>
            <person name="Pangilinan J."/>
            <person name="Riley R."/>
            <person name="LaButti K."/>
            <person name="Andreopoulos B."/>
            <person name="Lipzen A."/>
            <person name="Chen C."/>
            <person name="Yanf M."/>
            <person name="Daum C."/>
            <person name="Ng V."/>
            <person name="Clum A."/>
            <person name="Steindorff A."/>
            <person name="Ohm R."/>
            <person name="Martin F."/>
            <person name="Silar P."/>
            <person name="Natvig D."/>
            <person name="Lalanne C."/>
            <person name="Gautier V."/>
            <person name="Ament-velasquez S.L."/>
            <person name="Kruys A."/>
            <person name="Hutchinson M.I."/>
            <person name="Powell A.J."/>
            <person name="Barry K."/>
            <person name="Miller A.N."/>
            <person name="Grigoriev I.V."/>
            <person name="Debuchy R."/>
            <person name="Gladieux P."/>
            <person name="Thoren M.H."/>
            <person name="Johannesson H."/>
        </authorList>
    </citation>
    <scope>NUCLEOTIDE SEQUENCE</scope>
    <source>
        <strain evidence="1">SMH3187-1</strain>
    </source>
</reference>
<proteinExistence type="predicted"/>
<dbReference type="PANTHER" id="PTHR40787:SF3">
    <property type="entry name" value="PROTEIN TRANSPORT PROTEIN SEC39"/>
    <property type="match status" value="1"/>
</dbReference>
<dbReference type="AlphaFoldDB" id="A0AA40F0L4"/>
<dbReference type="SUPFAM" id="SSF48619">
    <property type="entry name" value="Phospholipase A2, PLA2"/>
    <property type="match status" value="1"/>
</dbReference>
<accession>A0AA40F0L4</accession>